<evidence type="ECO:0000259" key="5">
    <source>
        <dbReference type="PROSITE" id="PS50228"/>
    </source>
</evidence>
<dbReference type="Proteomes" id="UP000214684">
    <property type="component" value="Unassembled WGS sequence"/>
</dbReference>
<dbReference type="AlphaFoldDB" id="A0A227PFI3"/>
<dbReference type="Pfam" id="PF13585">
    <property type="entry name" value="CHU_C"/>
    <property type="match status" value="1"/>
</dbReference>
<dbReference type="OrthoDB" id="9805017at2"/>
<gene>
    <name evidence="7" type="ORF">B0A64_04435</name>
</gene>
<dbReference type="GO" id="GO:0007155">
    <property type="term" value="P:cell adhesion"/>
    <property type="evidence" value="ECO:0007669"/>
    <property type="project" value="InterPro"/>
</dbReference>
<comment type="caution">
    <text evidence="7">The sequence shown here is derived from an EMBL/GenBank/DDBJ whole genome shotgun (WGS) entry which is preliminary data.</text>
</comment>
<dbReference type="InterPro" id="IPR000922">
    <property type="entry name" value="Lectin_gal-bd_dom"/>
</dbReference>
<dbReference type="PANTHER" id="PTHR24273">
    <property type="entry name" value="FI04643P-RELATED"/>
    <property type="match status" value="1"/>
</dbReference>
<dbReference type="InterPro" id="IPR003367">
    <property type="entry name" value="Thrombospondin_3-like_rpt"/>
</dbReference>
<dbReference type="GO" id="GO:0005509">
    <property type="term" value="F:calcium ion binding"/>
    <property type="evidence" value="ECO:0007669"/>
    <property type="project" value="InterPro"/>
</dbReference>
<dbReference type="InterPro" id="IPR003410">
    <property type="entry name" value="HYR_dom"/>
</dbReference>
<feature type="compositionally biased region" description="Gly residues" evidence="3">
    <location>
        <begin position="395"/>
        <end position="405"/>
    </location>
</feature>
<dbReference type="InterPro" id="IPR017897">
    <property type="entry name" value="Thrombospondin_3_rpt"/>
</dbReference>
<dbReference type="PANTHER" id="PTHR24273:SF32">
    <property type="entry name" value="HYALIN"/>
    <property type="match status" value="1"/>
</dbReference>
<evidence type="ECO:0000313" key="7">
    <source>
        <dbReference type="EMBL" id="OXG08680.1"/>
    </source>
</evidence>
<evidence type="ECO:0000256" key="4">
    <source>
        <dbReference type="SAM" id="SignalP"/>
    </source>
</evidence>
<evidence type="ECO:0000313" key="8">
    <source>
        <dbReference type="Proteomes" id="UP000214684"/>
    </source>
</evidence>
<feature type="region of interest" description="Disordered" evidence="3">
    <location>
        <begin position="903"/>
        <end position="943"/>
    </location>
</feature>
<feature type="chain" id="PRO_5012488896" description="HYR domain-containing protein" evidence="4">
    <location>
        <begin position="22"/>
        <end position="1043"/>
    </location>
</feature>
<feature type="compositionally biased region" description="Low complexity" evidence="3">
    <location>
        <begin position="385"/>
        <end position="394"/>
    </location>
</feature>
<accession>A0A227PFI3</accession>
<reference evidence="7 8" key="1">
    <citation type="submission" date="2016-11" db="EMBL/GenBank/DDBJ databases">
        <title>Whole genomes of Flavobacteriaceae.</title>
        <authorList>
            <person name="Stine C."/>
            <person name="Li C."/>
            <person name="Tadesse D."/>
        </authorList>
    </citation>
    <scope>NUCLEOTIDE SEQUENCE [LARGE SCALE GENOMIC DNA]</scope>
    <source>
        <strain evidence="7 8">DSM 24704</strain>
    </source>
</reference>
<dbReference type="RefSeq" id="WP_089478346.1">
    <property type="nucleotide sequence ID" value="NZ_MUGS01000005.1"/>
</dbReference>
<protein>
    <recommendedName>
        <fullName evidence="9">HYR domain-containing protein</fullName>
    </recommendedName>
</protein>
<feature type="region of interest" description="Disordered" evidence="3">
    <location>
        <begin position="377"/>
        <end position="405"/>
    </location>
</feature>
<dbReference type="SUPFAM" id="SSF103647">
    <property type="entry name" value="TSP type-3 repeat"/>
    <property type="match status" value="1"/>
</dbReference>
<keyword evidence="8" id="KW-1185">Reference proteome</keyword>
<feature type="compositionally biased region" description="Acidic residues" evidence="3">
    <location>
        <begin position="912"/>
        <end position="921"/>
    </location>
</feature>
<organism evidence="7 8">
    <name type="scientific">Flavobacterium araucananum</name>
    <dbReference type="NCBI Taxonomy" id="946678"/>
    <lineage>
        <taxon>Bacteria</taxon>
        <taxon>Pseudomonadati</taxon>
        <taxon>Bacteroidota</taxon>
        <taxon>Flavobacteriia</taxon>
        <taxon>Flavobacteriales</taxon>
        <taxon>Flavobacteriaceae</taxon>
        <taxon>Flavobacterium</taxon>
    </lineage>
</organism>
<dbReference type="NCBIfam" id="TIGR04131">
    <property type="entry name" value="Bac_Flav_CTERM"/>
    <property type="match status" value="1"/>
</dbReference>
<dbReference type="Gene3D" id="4.10.1080.10">
    <property type="entry name" value="TSP type-3 repeat"/>
    <property type="match status" value="1"/>
</dbReference>
<dbReference type="Pfam" id="PF02412">
    <property type="entry name" value="TSP_3"/>
    <property type="match status" value="1"/>
</dbReference>
<keyword evidence="1 4" id="KW-0732">Signal</keyword>
<dbReference type="GO" id="GO:0030246">
    <property type="term" value="F:carbohydrate binding"/>
    <property type="evidence" value="ECO:0007669"/>
    <property type="project" value="InterPro"/>
</dbReference>
<dbReference type="Pfam" id="PF02494">
    <property type="entry name" value="HYR"/>
    <property type="match status" value="2"/>
</dbReference>
<evidence type="ECO:0000259" key="6">
    <source>
        <dbReference type="PROSITE" id="PS50825"/>
    </source>
</evidence>
<name>A0A227PFI3_9FLAO</name>
<dbReference type="EMBL" id="MUGS01000005">
    <property type="protein sequence ID" value="OXG08680.1"/>
    <property type="molecule type" value="Genomic_DNA"/>
</dbReference>
<sequence length="1043" mass="105504">MKIKLLFLVSILFLFSNTIHAQNPPTAIAKNITVKLDAGGNVTVNASQVDNGSTDNTGIVSYMLTTSTAGTICATANENENLTIAAPTGSIFTRVDFASYGTPGGSCGNFSLDSCHSVNSQSVVSSYLLNKNSAIIPVANGTFGGDPCGNIGKRLYVSAFYEPIATEVKATLDYNCLNIGDHTVTLIVTDTDGNKSYTTAVITVVDDIAPVITCPANISVNSDLGKCGAVVTFAAPSFIDNCSSTGVPVNITFTNAGATGRFGPTQAQCDTAYGAGVVTVTTQGIQEWKVPTTGKYKITAVGASGGNATARNFAGGNGASISGEVTLTAGEIIKIVVGQQGQPIEDNQGAGGGGGSYVAKLNNTPIMIAGGGGGAGGVDSASKQATTTTTANDGKNGGNGGTALNGGNVGSGNSIAGAGGGGFNTNGSDGIVRTSKGGFSFINGSAGGLSQNGISGGGFGGGGGGAVNCGYGGGGGGYSGGGPGGYSGGCGGNGGGAGSFNSGTSQTNIGGTNLGMGKVVITLLSVPVNPSQTDVTGLTSGSLFPVGTTTLKYKVTDSSGNTSAECSFDIIVTDNEKPVITCAADQTQSADAGVCSAVVTVTAPAATDNCTVVTLINDFNGTSDASGTYPVGTTNVVWTATDAIGNFSQCTQEIVVNDTELPVVLTKNFTAQLDALGNVTIQASDIDNNSSDNCTIDKRELDVTSFTCANLGANTVNLKITDIHGNVASASATVTVEDKTAPIVAVKNVIVYLDAAGSTTITTADVDNGTTDICSTTTLALSKTTFNCDNIGVLNEVTLTATDAYSNKSSAIATVTVLETIAPVAKTKDVTVELDAAGNVSITANQINNGSLDNCSIATMTLDKLSFDCKNVGVNTVVLTVKDKSGNTATATAKVTVVNKSADNDKDGIPDNCDDDDDNDGILDSSDNCPVTANPGQEDRNNNGVGDACDSQQMTISEAFTPNGDGINDTWVIATIEDYPASVVRVFNRWGKEVFVARNYQNDWDGHYKGNSSALPESSSYFYQIDLDGNGTIDKQGWIYINR</sequence>
<evidence type="ECO:0000256" key="2">
    <source>
        <dbReference type="ARBA" id="ARBA00022737"/>
    </source>
</evidence>
<dbReference type="PROSITE" id="PS50228">
    <property type="entry name" value="SUEL_LECTIN"/>
    <property type="match status" value="1"/>
</dbReference>
<dbReference type="Gene3D" id="2.60.120.740">
    <property type="match status" value="1"/>
</dbReference>
<evidence type="ECO:0000256" key="1">
    <source>
        <dbReference type="ARBA" id="ARBA00022729"/>
    </source>
</evidence>
<dbReference type="InterPro" id="IPR028974">
    <property type="entry name" value="TSP_type-3_rpt"/>
</dbReference>
<dbReference type="InterPro" id="IPR026341">
    <property type="entry name" value="T9SS_type_B"/>
</dbReference>
<dbReference type="InterPro" id="IPR043159">
    <property type="entry name" value="Lectin_gal-bd_sf"/>
</dbReference>
<evidence type="ECO:0008006" key="9">
    <source>
        <dbReference type="Google" id="ProtNLM"/>
    </source>
</evidence>
<proteinExistence type="predicted"/>
<feature type="domain" description="SUEL-type lectin" evidence="5">
    <location>
        <begin position="76"/>
        <end position="159"/>
    </location>
</feature>
<keyword evidence="2" id="KW-0677">Repeat</keyword>
<dbReference type="PROSITE" id="PS51234">
    <property type="entry name" value="TSP3"/>
    <property type="match status" value="1"/>
</dbReference>
<feature type="domain" description="HYR" evidence="6">
    <location>
        <begin position="573"/>
        <end position="658"/>
    </location>
</feature>
<evidence type="ECO:0000256" key="3">
    <source>
        <dbReference type="SAM" id="MobiDB-lite"/>
    </source>
</evidence>
<dbReference type="CDD" id="cd22842">
    <property type="entry name" value="Gal_Rha_Lectin_BGal"/>
    <property type="match status" value="1"/>
</dbReference>
<dbReference type="Pfam" id="PF02140">
    <property type="entry name" value="SUEL_Lectin"/>
    <property type="match status" value="1"/>
</dbReference>
<feature type="signal peptide" evidence="4">
    <location>
        <begin position="1"/>
        <end position="21"/>
    </location>
</feature>
<dbReference type="PROSITE" id="PS50825">
    <property type="entry name" value="HYR"/>
    <property type="match status" value="1"/>
</dbReference>